<dbReference type="Gene3D" id="3.90.50.10">
    <property type="entry name" value="Photosynthetic Reaction Center, subunit H, domain 2"/>
    <property type="match status" value="1"/>
</dbReference>
<protein>
    <recommendedName>
        <fullName evidence="5">DUF2382 domain-containing protein</fullName>
    </recommendedName>
</protein>
<dbReference type="InterPro" id="IPR014747">
    <property type="entry name" value="Bac_photo_RC_H_C"/>
</dbReference>
<feature type="domain" description="DUF2382" evidence="2">
    <location>
        <begin position="177"/>
        <end position="289"/>
    </location>
</feature>
<dbReference type="InterPro" id="IPR052967">
    <property type="entry name" value="Stress_Response_Assoc"/>
</dbReference>
<evidence type="ECO:0000313" key="4">
    <source>
        <dbReference type="Proteomes" id="UP001064971"/>
    </source>
</evidence>
<dbReference type="Pfam" id="PF05239">
    <property type="entry name" value="PRC"/>
    <property type="match status" value="1"/>
</dbReference>
<dbReference type="SUPFAM" id="SSF50346">
    <property type="entry name" value="PRC-barrel domain"/>
    <property type="match status" value="1"/>
</dbReference>
<reference evidence="3" key="1">
    <citation type="submission" date="2022-07" db="EMBL/GenBank/DDBJ databases">
        <title>Complete Genome Sequence of the Radioresistant Bacterium Deinococcus aetherius ST0316, Isolated from the Air Dust collected in Lower Stratosphere above Japan.</title>
        <authorList>
            <person name="Satoh K."/>
            <person name="Hagiwara K."/>
            <person name="Katsumata K."/>
            <person name="Kubo A."/>
            <person name="Yokobori S."/>
            <person name="Yamagishi A."/>
            <person name="Oono Y."/>
            <person name="Narumi I."/>
        </authorList>
    </citation>
    <scope>NUCLEOTIDE SEQUENCE</scope>
    <source>
        <strain evidence="3">ST0316</strain>
    </source>
</reference>
<name>A0ABM8AHE3_9DEIO</name>
<gene>
    <name evidence="3" type="ORF">DAETH_30720</name>
</gene>
<dbReference type="NCBIfam" id="TIGR02271">
    <property type="entry name" value="YsnF/AvaK domain"/>
    <property type="match status" value="1"/>
</dbReference>
<evidence type="ECO:0000259" key="1">
    <source>
        <dbReference type="Pfam" id="PF05239"/>
    </source>
</evidence>
<dbReference type="Pfam" id="PF09557">
    <property type="entry name" value="DUF2382"/>
    <property type="match status" value="1"/>
</dbReference>
<dbReference type="PANTHER" id="PTHR38463:SF1">
    <property type="entry name" value="STRESS RESPONSE PROTEIN YSNF"/>
    <property type="match status" value="1"/>
</dbReference>
<sequence length="309" mass="34118">MPHLHRLSDISNSYREDFQDAGMYNPVGATAYAGSRQIGTVRDVLVDDDYGKIRYLLVDDDNGSLNGALIVPIGYARIENDGVYFDSMNEGQLSSLHRYDENEEYTFDLEESDERVLRGANTAMGTSTTSTTTTMSGSTMGDAAMSTAATGAMSTGTASASYDREARERMFRTPERLQLLEERLSVNKEKYRAGSVQIGKRVETHQETVSVPVQREEVIIERHPVSNPQPVQGDVLSSSGSETVRVDLEAERAEVSKQAFVAEEVEVGKRVVTEQQTVTDTVGREVLEVNQTGDVRVTGDEDDLRNNRS</sequence>
<proteinExistence type="predicted"/>
<evidence type="ECO:0008006" key="5">
    <source>
        <dbReference type="Google" id="ProtNLM"/>
    </source>
</evidence>
<accession>A0ABM8AHE3</accession>
<evidence type="ECO:0000259" key="2">
    <source>
        <dbReference type="Pfam" id="PF09557"/>
    </source>
</evidence>
<keyword evidence="4" id="KW-1185">Reference proteome</keyword>
<organism evidence="3 4">
    <name type="scientific">Deinococcus aetherius</name>
    <dbReference type="NCBI Taxonomy" id="200252"/>
    <lineage>
        <taxon>Bacteria</taxon>
        <taxon>Thermotogati</taxon>
        <taxon>Deinococcota</taxon>
        <taxon>Deinococci</taxon>
        <taxon>Deinococcales</taxon>
        <taxon>Deinococcaceae</taxon>
        <taxon>Deinococcus</taxon>
    </lineage>
</organism>
<feature type="domain" description="PRC-barrel" evidence="1">
    <location>
        <begin position="25"/>
        <end position="90"/>
    </location>
</feature>
<dbReference type="PANTHER" id="PTHR38463">
    <property type="entry name" value="STRESS RESPONSE PROTEIN YSNF"/>
    <property type="match status" value="1"/>
</dbReference>
<dbReference type="Proteomes" id="UP001064971">
    <property type="component" value="Chromosome"/>
</dbReference>
<dbReference type="InterPro" id="IPR027275">
    <property type="entry name" value="PRC-brl_dom"/>
</dbReference>
<dbReference type="EMBL" id="AP026560">
    <property type="protein sequence ID" value="BDP43103.1"/>
    <property type="molecule type" value="Genomic_DNA"/>
</dbReference>
<evidence type="ECO:0000313" key="3">
    <source>
        <dbReference type="EMBL" id="BDP43103.1"/>
    </source>
</evidence>
<dbReference type="RefSeq" id="WP_264775767.1">
    <property type="nucleotide sequence ID" value="NZ_AP026560.1"/>
</dbReference>
<dbReference type="InterPro" id="IPR019060">
    <property type="entry name" value="DUF2382"/>
</dbReference>
<dbReference type="InterPro" id="IPR011033">
    <property type="entry name" value="PRC_barrel-like_sf"/>
</dbReference>